<protein>
    <submittedName>
        <fullName evidence="1">Uncharacterized protein</fullName>
    </submittedName>
</protein>
<keyword evidence="2" id="KW-1185">Reference proteome</keyword>
<accession>A0ABP4RIE1</accession>
<organism evidence="1 2">
    <name type="scientific">Nonomuraea maheshkhaliensis</name>
    <dbReference type="NCBI Taxonomy" id="419590"/>
    <lineage>
        <taxon>Bacteria</taxon>
        <taxon>Bacillati</taxon>
        <taxon>Actinomycetota</taxon>
        <taxon>Actinomycetes</taxon>
        <taxon>Streptosporangiales</taxon>
        <taxon>Streptosporangiaceae</taxon>
        <taxon>Nonomuraea</taxon>
    </lineage>
</organism>
<reference evidence="2" key="1">
    <citation type="journal article" date="2019" name="Int. J. Syst. Evol. Microbiol.">
        <title>The Global Catalogue of Microorganisms (GCM) 10K type strain sequencing project: providing services to taxonomists for standard genome sequencing and annotation.</title>
        <authorList>
            <consortium name="The Broad Institute Genomics Platform"/>
            <consortium name="The Broad Institute Genome Sequencing Center for Infectious Disease"/>
            <person name="Wu L."/>
            <person name="Ma J."/>
        </authorList>
    </citation>
    <scope>NUCLEOTIDE SEQUENCE [LARGE SCALE GENOMIC DNA]</scope>
    <source>
        <strain evidence="2">JCM 13929</strain>
    </source>
</reference>
<dbReference type="EMBL" id="BAAAMU010000045">
    <property type="protein sequence ID" value="GAA1651601.1"/>
    <property type="molecule type" value="Genomic_DNA"/>
</dbReference>
<name>A0ABP4RIE1_9ACTN</name>
<comment type="caution">
    <text evidence="1">The sequence shown here is derived from an EMBL/GenBank/DDBJ whole genome shotgun (WGS) entry which is preliminary data.</text>
</comment>
<sequence>MAPQTDIHVAAPKLLAGSAWLTNTSSRASTTTFVGVPENAGDVPDKAGEAVACPATAAGGGDAASRTAADNGAVAPVVPMDTTSVSSEMMPTRRGWGNIALLVGVQFEDHHKLLRRSRQNE</sequence>
<evidence type="ECO:0000313" key="1">
    <source>
        <dbReference type="EMBL" id="GAA1651601.1"/>
    </source>
</evidence>
<proteinExistence type="predicted"/>
<evidence type="ECO:0000313" key="2">
    <source>
        <dbReference type="Proteomes" id="UP001500064"/>
    </source>
</evidence>
<gene>
    <name evidence="1" type="ORF">GCM10009733_055840</name>
</gene>
<dbReference type="Proteomes" id="UP001500064">
    <property type="component" value="Unassembled WGS sequence"/>
</dbReference>